<evidence type="ECO:0000313" key="3">
    <source>
        <dbReference type="Proteomes" id="UP000243459"/>
    </source>
</evidence>
<name>A0A5P1F792_ASPOF</name>
<feature type="region of interest" description="Disordered" evidence="1">
    <location>
        <begin position="64"/>
        <end position="115"/>
    </location>
</feature>
<gene>
    <name evidence="2" type="ORF">A4U43_C04F20980</name>
</gene>
<protein>
    <submittedName>
        <fullName evidence="2">Uncharacterized protein</fullName>
    </submittedName>
</protein>
<organism evidence="2 3">
    <name type="scientific">Asparagus officinalis</name>
    <name type="common">Garden asparagus</name>
    <dbReference type="NCBI Taxonomy" id="4686"/>
    <lineage>
        <taxon>Eukaryota</taxon>
        <taxon>Viridiplantae</taxon>
        <taxon>Streptophyta</taxon>
        <taxon>Embryophyta</taxon>
        <taxon>Tracheophyta</taxon>
        <taxon>Spermatophyta</taxon>
        <taxon>Magnoliopsida</taxon>
        <taxon>Liliopsida</taxon>
        <taxon>Asparagales</taxon>
        <taxon>Asparagaceae</taxon>
        <taxon>Asparagoideae</taxon>
        <taxon>Asparagus</taxon>
    </lineage>
</organism>
<keyword evidence="3" id="KW-1185">Reference proteome</keyword>
<dbReference type="AlphaFoldDB" id="A0A5P1F792"/>
<reference evidence="3" key="1">
    <citation type="journal article" date="2017" name="Nat. Commun.">
        <title>The asparagus genome sheds light on the origin and evolution of a young Y chromosome.</title>
        <authorList>
            <person name="Harkess A."/>
            <person name="Zhou J."/>
            <person name="Xu C."/>
            <person name="Bowers J.E."/>
            <person name="Van der Hulst R."/>
            <person name="Ayyampalayam S."/>
            <person name="Mercati F."/>
            <person name="Riccardi P."/>
            <person name="McKain M.R."/>
            <person name="Kakrana A."/>
            <person name="Tang H."/>
            <person name="Ray J."/>
            <person name="Groenendijk J."/>
            <person name="Arikit S."/>
            <person name="Mathioni S.M."/>
            <person name="Nakano M."/>
            <person name="Shan H."/>
            <person name="Telgmann-Rauber A."/>
            <person name="Kanno A."/>
            <person name="Yue Z."/>
            <person name="Chen H."/>
            <person name="Li W."/>
            <person name="Chen Y."/>
            <person name="Xu X."/>
            <person name="Zhang Y."/>
            <person name="Luo S."/>
            <person name="Chen H."/>
            <person name="Gao J."/>
            <person name="Mao Z."/>
            <person name="Pires J.C."/>
            <person name="Luo M."/>
            <person name="Kudrna D."/>
            <person name="Wing R.A."/>
            <person name="Meyers B.C."/>
            <person name="Yi K."/>
            <person name="Kong H."/>
            <person name="Lavrijsen P."/>
            <person name="Sunseri F."/>
            <person name="Falavigna A."/>
            <person name="Ye Y."/>
            <person name="Leebens-Mack J.H."/>
            <person name="Chen G."/>
        </authorList>
    </citation>
    <scope>NUCLEOTIDE SEQUENCE [LARGE SCALE GENOMIC DNA]</scope>
    <source>
        <strain evidence="3">cv. DH0086</strain>
    </source>
</reference>
<dbReference type="Proteomes" id="UP000243459">
    <property type="component" value="Chromosome 4"/>
</dbReference>
<dbReference type="EMBL" id="CM007384">
    <property type="protein sequence ID" value="ONK72589.1"/>
    <property type="molecule type" value="Genomic_DNA"/>
</dbReference>
<feature type="region of interest" description="Disordered" evidence="1">
    <location>
        <begin position="1"/>
        <end position="34"/>
    </location>
</feature>
<evidence type="ECO:0000256" key="1">
    <source>
        <dbReference type="SAM" id="MobiDB-lite"/>
    </source>
</evidence>
<dbReference type="Gramene" id="ONK72589">
    <property type="protein sequence ID" value="ONK72589"/>
    <property type="gene ID" value="A4U43_C04F20980"/>
</dbReference>
<accession>A0A5P1F792</accession>
<proteinExistence type="predicted"/>
<sequence length="115" mass="12169">MGPQSAGMGPLVTQPNRLENMGLVDDSSPGGETMTQAVKEDVVNPTSMPESYCCPSKELVWVDSDIEGRAGTPSGQKENGSDERILGEMPSTDPASRTKHQRSNPELSPKTGLGP</sequence>
<evidence type="ECO:0000313" key="2">
    <source>
        <dbReference type="EMBL" id="ONK72589.1"/>
    </source>
</evidence>